<protein>
    <recommendedName>
        <fullName evidence="3">Lipoprotein</fullName>
    </recommendedName>
</protein>
<sequence length="81" mass="8876">MTRLLFLILISFLTLQGCSEPKRPMMGVYFEGFSHISAPIRNFVVRGNNIGSGIAPYGSGGGTKLLSPFTSPMVPRLDRRC</sequence>
<accession>A0A5E7VUZ8</accession>
<evidence type="ECO:0008006" key="3">
    <source>
        <dbReference type="Google" id="ProtNLM"/>
    </source>
</evidence>
<gene>
    <name evidence="1" type="ORF">PS928_06667</name>
</gene>
<dbReference type="AlphaFoldDB" id="A0A5E7VUZ8"/>
<dbReference type="EMBL" id="CABVJF010000050">
    <property type="protein sequence ID" value="VVQ26504.1"/>
    <property type="molecule type" value="Genomic_DNA"/>
</dbReference>
<evidence type="ECO:0000313" key="2">
    <source>
        <dbReference type="Proteomes" id="UP000381378"/>
    </source>
</evidence>
<proteinExistence type="predicted"/>
<dbReference type="Proteomes" id="UP000381378">
    <property type="component" value="Unassembled WGS sequence"/>
</dbReference>
<name>A0A5E7VUZ8_PSEFL</name>
<reference evidence="1 2" key="1">
    <citation type="submission" date="2019-09" db="EMBL/GenBank/DDBJ databases">
        <authorList>
            <person name="Chandra G."/>
            <person name="Truman W A."/>
        </authorList>
    </citation>
    <scope>NUCLEOTIDE SEQUENCE [LARGE SCALE GENOMIC DNA]</scope>
    <source>
        <strain evidence="1">PS928</strain>
    </source>
</reference>
<evidence type="ECO:0000313" key="1">
    <source>
        <dbReference type="EMBL" id="VVQ26504.1"/>
    </source>
</evidence>
<organism evidence="1 2">
    <name type="scientific">Pseudomonas fluorescens</name>
    <dbReference type="NCBI Taxonomy" id="294"/>
    <lineage>
        <taxon>Bacteria</taxon>
        <taxon>Pseudomonadati</taxon>
        <taxon>Pseudomonadota</taxon>
        <taxon>Gammaproteobacteria</taxon>
        <taxon>Pseudomonadales</taxon>
        <taxon>Pseudomonadaceae</taxon>
        <taxon>Pseudomonas</taxon>
    </lineage>
</organism>
<dbReference type="PROSITE" id="PS51257">
    <property type="entry name" value="PROKAR_LIPOPROTEIN"/>
    <property type="match status" value="1"/>
</dbReference>